<keyword evidence="5 6" id="KW-0472">Membrane</keyword>
<feature type="transmembrane region" description="Helical" evidence="6">
    <location>
        <begin position="74"/>
        <end position="96"/>
    </location>
</feature>
<organism evidence="8 9">
    <name type="scientific">Camellia sinensis</name>
    <name type="common">Tea plant</name>
    <name type="synonym">Thea sinensis</name>
    <dbReference type="NCBI Taxonomy" id="4442"/>
    <lineage>
        <taxon>Eukaryota</taxon>
        <taxon>Viridiplantae</taxon>
        <taxon>Streptophyta</taxon>
        <taxon>Embryophyta</taxon>
        <taxon>Tracheophyta</taxon>
        <taxon>Spermatophyta</taxon>
        <taxon>Magnoliopsida</taxon>
        <taxon>eudicotyledons</taxon>
        <taxon>Gunneridae</taxon>
        <taxon>Pentapetalae</taxon>
        <taxon>asterids</taxon>
        <taxon>Ericales</taxon>
        <taxon>Theaceae</taxon>
        <taxon>Camellia</taxon>
    </lineage>
</organism>
<comment type="similarity">
    <text evidence="2 6">Belongs to the drug/metabolite transporter (DMT) superfamily. Plant drug/metabolite exporter (P-DME) (TC 2.A.7.4) family.</text>
</comment>
<dbReference type="Proteomes" id="UP000593564">
    <property type="component" value="Unassembled WGS sequence"/>
</dbReference>
<reference evidence="8 9" key="2">
    <citation type="submission" date="2020-07" db="EMBL/GenBank/DDBJ databases">
        <title>Genome assembly of wild tea tree DASZ reveals pedigree and selection history of tea varieties.</title>
        <authorList>
            <person name="Zhang W."/>
        </authorList>
    </citation>
    <scope>NUCLEOTIDE SEQUENCE [LARGE SCALE GENOMIC DNA]</scope>
    <source>
        <strain evidence="9">cv. G240</strain>
        <tissue evidence="8">Leaf</tissue>
    </source>
</reference>
<feature type="transmembrane region" description="Helical" evidence="6">
    <location>
        <begin position="12"/>
        <end position="33"/>
    </location>
</feature>
<dbReference type="SUPFAM" id="SSF103481">
    <property type="entry name" value="Multidrug resistance efflux transporter EmrE"/>
    <property type="match status" value="2"/>
</dbReference>
<feature type="domain" description="EamA" evidence="7">
    <location>
        <begin position="182"/>
        <end position="318"/>
    </location>
</feature>
<evidence type="ECO:0000256" key="3">
    <source>
        <dbReference type="ARBA" id="ARBA00022692"/>
    </source>
</evidence>
<dbReference type="GO" id="GO:0016020">
    <property type="term" value="C:membrane"/>
    <property type="evidence" value="ECO:0007669"/>
    <property type="project" value="UniProtKB-SubCell"/>
</dbReference>
<accession>A0A7J7H399</accession>
<feature type="transmembrane region" description="Helical" evidence="6">
    <location>
        <begin position="277"/>
        <end position="297"/>
    </location>
</feature>
<dbReference type="InterPro" id="IPR000620">
    <property type="entry name" value="EamA_dom"/>
</dbReference>
<dbReference type="InterPro" id="IPR030184">
    <property type="entry name" value="WAT1-related"/>
</dbReference>
<evidence type="ECO:0000256" key="6">
    <source>
        <dbReference type="RuleBase" id="RU363077"/>
    </source>
</evidence>
<dbReference type="InterPro" id="IPR037185">
    <property type="entry name" value="EmrE-like"/>
</dbReference>
<dbReference type="GO" id="GO:0022857">
    <property type="term" value="F:transmembrane transporter activity"/>
    <property type="evidence" value="ECO:0007669"/>
    <property type="project" value="InterPro"/>
</dbReference>
<evidence type="ECO:0000259" key="7">
    <source>
        <dbReference type="Pfam" id="PF00892"/>
    </source>
</evidence>
<comment type="subcellular location">
    <subcellularLocation>
        <location evidence="1 6">Membrane</location>
        <topology evidence="1 6">Multi-pass membrane protein</topology>
    </subcellularLocation>
</comment>
<reference evidence="9" key="1">
    <citation type="journal article" date="2020" name="Nat. Commun.">
        <title>Genome assembly of wild tea tree DASZ reveals pedigree and selection history of tea varieties.</title>
        <authorList>
            <person name="Zhang W."/>
            <person name="Zhang Y."/>
            <person name="Qiu H."/>
            <person name="Guo Y."/>
            <person name="Wan H."/>
            <person name="Zhang X."/>
            <person name="Scossa F."/>
            <person name="Alseekh S."/>
            <person name="Zhang Q."/>
            <person name="Wang P."/>
            <person name="Xu L."/>
            <person name="Schmidt M.H."/>
            <person name="Jia X."/>
            <person name="Li D."/>
            <person name="Zhu A."/>
            <person name="Guo F."/>
            <person name="Chen W."/>
            <person name="Ni D."/>
            <person name="Usadel B."/>
            <person name="Fernie A.R."/>
            <person name="Wen W."/>
        </authorList>
    </citation>
    <scope>NUCLEOTIDE SEQUENCE [LARGE SCALE GENOMIC DNA]</scope>
    <source>
        <strain evidence="9">cv. G240</strain>
    </source>
</reference>
<feature type="domain" description="EamA" evidence="7">
    <location>
        <begin position="30"/>
        <end position="153"/>
    </location>
</feature>
<feature type="transmembrane region" description="Helical" evidence="6">
    <location>
        <begin position="137"/>
        <end position="155"/>
    </location>
</feature>
<evidence type="ECO:0000313" key="9">
    <source>
        <dbReference type="Proteomes" id="UP000593564"/>
    </source>
</evidence>
<comment type="caution">
    <text evidence="8">The sequence shown here is derived from an EMBL/GenBank/DDBJ whole genome shotgun (WGS) entry which is preliminary data.</text>
</comment>
<evidence type="ECO:0000256" key="4">
    <source>
        <dbReference type="ARBA" id="ARBA00022989"/>
    </source>
</evidence>
<protein>
    <recommendedName>
        <fullName evidence="6">WAT1-related protein</fullName>
    </recommendedName>
</protein>
<evidence type="ECO:0000256" key="5">
    <source>
        <dbReference type="ARBA" id="ARBA00023136"/>
    </source>
</evidence>
<feature type="transmembrane region" description="Helical" evidence="6">
    <location>
        <begin position="303"/>
        <end position="321"/>
    </location>
</feature>
<gene>
    <name evidence="8" type="ORF">HYC85_013410</name>
</gene>
<proteinExistence type="inferred from homology"/>
<dbReference type="Pfam" id="PF00892">
    <property type="entry name" value="EamA"/>
    <property type="match status" value="2"/>
</dbReference>
<feature type="transmembrane region" description="Helical" evidence="6">
    <location>
        <begin position="251"/>
        <end position="270"/>
    </location>
</feature>
<evidence type="ECO:0000313" key="8">
    <source>
        <dbReference type="EMBL" id="KAF5947453.1"/>
    </source>
</evidence>
<feature type="transmembrane region" description="Helical" evidence="6">
    <location>
        <begin position="180"/>
        <end position="200"/>
    </location>
</feature>
<evidence type="ECO:0000256" key="2">
    <source>
        <dbReference type="ARBA" id="ARBA00007635"/>
    </source>
</evidence>
<sequence length="357" mass="39624">MGLKKWVEESRPFLSMLMVQVFGTVLQLLIRVVLSEGTFIFALVAYRHVVGAVCVAPFAFFFERGKGKKLSWLVCFWLFMNALTGISITMVFFYYGLRDTTASYAVNFLNLVPIVTFLFSIIAGIEKLQFGTKGGKVTVVGAILCVAGALTISLYKGKAFYIGHHATHHHVVIQKAKPNWTRGTLFLVSSCISCATWFLVQVKLCRLFPYKYWTTMLTCIIATMQATVVGLCMDRSKTSWWLGWNLQLITIIYSGALATAASFCLISWTVANKGPTYASMFNPLSLIFVAISDALFLGEAITVGSLVGMFVIIVGLYSFLWGKRKEFKVAATEASISEISNVEDFADHKSQRNLMGV</sequence>
<name>A0A7J7H399_CAMSI</name>
<dbReference type="PANTHER" id="PTHR31218">
    <property type="entry name" value="WAT1-RELATED PROTEIN"/>
    <property type="match status" value="1"/>
</dbReference>
<feature type="transmembrane region" description="Helical" evidence="6">
    <location>
        <begin position="102"/>
        <end position="125"/>
    </location>
</feature>
<keyword evidence="4 6" id="KW-1133">Transmembrane helix</keyword>
<feature type="transmembrane region" description="Helical" evidence="6">
    <location>
        <begin position="212"/>
        <end position="231"/>
    </location>
</feature>
<keyword evidence="3 6" id="KW-0812">Transmembrane</keyword>
<dbReference type="EMBL" id="JACBKZ010000006">
    <property type="protein sequence ID" value="KAF5947453.1"/>
    <property type="molecule type" value="Genomic_DNA"/>
</dbReference>
<keyword evidence="9" id="KW-1185">Reference proteome</keyword>
<feature type="transmembrane region" description="Helical" evidence="6">
    <location>
        <begin position="39"/>
        <end position="62"/>
    </location>
</feature>
<dbReference type="AlphaFoldDB" id="A0A7J7H399"/>
<evidence type="ECO:0000256" key="1">
    <source>
        <dbReference type="ARBA" id="ARBA00004141"/>
    </source>
</evidence>